<dbReference type="InterPro" id="IPR050810">
    <property type="entry name" value="Bact_Secretion_Sys_Channel"/>
</dbReference>
<comment type="subcellular location">
    <subcellularLocation>
        <location evidence="5">Cell outer membrane</location>
    </subcellularLocation>
    <subcellularLocation>
        <location evidence="1">Membrane</location>
    </subcellularLocation>
</comment>
<dbReference type="InterPro" id="IPR001775">
    <property type="entry name" value="GspD/PilQ"/>
</dbReference>
<dbReference type="InterPro" id="IPR004846">
    <property type="entry name" value="T2SS/T3SS_dom"/>
</dbReference>
<dbReference type="Pfam" id="PF03958">
    <property type="entry name" value="Secretin_N"/>
    <property type="match status" value="2"/>
</dbReference>
<dbReference type="Pfam" id="PF00263">
    <property type="entry name" value="Secretin"/>
    <property type="match status" value="1"/>
</dbReference>
<reference evidence="9" key="1">
    <citation type="submission" date="2016-06" db="EMBL/GenBank/DDBJ databases">
        <title>Whole genome sequencing of Thermus brockianus strain GE-1.</title>
        <authorList>
            <person name="Schaefers C."/>
            <person name="Blank S."/>
            <person name="Wiebusch S."/>
            <person name="Elleuche S."/>
            <person name="Antranikian G."/>
        </authorList>
    </citation>
    <scope>NUCLEOTIDE SEQUENCE [LARGE SCALE GENOMIC DNA]</scope>
    <source>
        <strain evidence="9">GE-1</strain>
    </source>
</reference>
<feature type="domain" description="NolW-like" evidence="7">
    <location>
        <begin position="464"/>
        <end position="540"/>
    </location>
</feature>
<organism evidence="8 9">
    <name type="scientific">Thermus brockianus</name>
    <dbReference type="NCBI Taxonomy" id="56956"/>
    <lineage>
        <taxon>Bacteria</taxon>
        <taxon>Thermotogati</taxon>
        <taxon>Deinococcota</taxon>
        <taxon>Deinococci</taxon>
        <taxon>Thermales</taxon>
        <taxon>Thermaceae</taxon>
        <taxon>Thermus</taxon>
    </lineage>
</organism>
<evidence type="ECO:0000259" key="6">
    <source>
        <dbReference type="Pfam" id="PF00263"/>
    </source>
</evidence>
<evidence type="ECO:0000256" key="4">
    <source>
        <dbReference type="RuleBase" id="RU004003"/>
    </source>
</evidence>
<dbReference type="KEGG" id="tbc:A0O31_01237"/>
<dbReference type="PRINTS" id="PR00811">
    <property type="entry name" value="BCTERIALGSPD"/>
</dbReference>
<evidence type="ECO:0000256" key="2">
    <source>
        <dbReference type="ARBA" id="ARBA00022729"/>
    </source>
</evidence>
<evidence type="ECO:0000313" key="8">
    <source>
        <dbReference type="EMBL" id="APD09374.1"/>
    </source>
</evidence>
<dbReference type="EMBL" id="CP016312">
    <property type="protein sequence ID" value="APD09374.1"/>
    <property type="molecule type" value="Genomic_DNA"/>
</dbReference>
<keyword evidence="5" id="KW-0813">Transport</keyword>
<dbReference type="PANTHER" id="PTHR30332:SF17">
    <property type="entry name" value="TYPE IV PILIATION SYSTEM PROTEIN DR_0774-RELATED"/>
    <property type="match status" value="1"/>
</dbReference>
<dbReference type="Gene3D" id="3.30.1370.120">
    <property type="match status" value="1"/>
</dbReference>
<dbReference type="InterPro" id="IPR005644">
    <property type="entry name" value="NolW-like"/>
</dbReference>
<protein>
    <submittedName>
        <fullName evidence="8">General secretion pathway protein PilQ</fullName>
    </submittedName>
</protein>
<evidence type="ECO:0000256" key="3">
    <source>
        <dbReference type="ARBA" id="ARBA00023136"/>
    </source>
</evidence>
<dbReference type="Proteomes" id="UP000182993">
    <property type="component" value="Chromosome"/>
</dbReference>
<dbReference type="AlphaFoldDB" id="A0A1J0LST0"/>
<evidence type="ECO:0000313" key="9">
    <source>
        <dbReference type="Proteomes" id="UP000182993"/>
    </source>
</evidence>
<feature type="domain" description="NolW-like" evidence="7">
    <location>
        <begin position="398"/>
        <end position="457"/>
    </location>
</feature>
<sequence length="763" mass="83375">MRRTLMKPLVWVLIWALGSLSLFALAGSLPDEPRFAARVDLKVSESQVRAGATLPLDVVLEALAKSVGLQPLIYRAYDASGDPAKAQPPLPNVKLDFQGKPFREVWDLLFATYGAQFNLDYLFLPPDVVVVAPTQVITALVDAPSRAGAAERRPYVVGIPEAAYRQAIQSQGGQVQVVSNVESAKAWVQNDLLPFLSREAAGLNVNWIVVEEAGRLKAILSVLATPEQHARFSDILQRAGIDFRPLPALAQPKPRLERAYALTHTTFPELLAFLQAQVPGAQISVVPTDPKKALVLATEEDHARLAELLKAADVPKPPAKVRRVYALQNLTFLEAQERLKPLLEKELPTARLESIPSNPKALLLEASEADQALFAELLKAVDVPPQAPAPTQEATQRRLYPLRFADAEKVAPFLAREVPGIVVQTVPGQPVLSVRGTERQLAEVETLLAQIDRAPEQGPPLFQRAYQLSNAKASELAKVLQEALQAQSQAQGQGQGQTPTRRPATVVADERTNTLIVTGTQEDLALVEGLIPRLDQSVPQVNLRVRIQEVQSNLSRSLGIRWNTISGGNVVASILSSGLSLIFDSTRSLASLNIIATLDALQKQGLSRALRDVNQLVLNNQTARLQSGETFFIRRVVNDREERVPFDIGIIVEATPQITADGQILLNIKAEVSGNVQRNPVNGDVDRFTKQVVTTTLRVRDGQTVVLGGLTSQETNQTQQGVPFLMDIPLIGELFKQRSQDTTEKELLVVITANIVRETANRP</sequence>
<dbReference type="PANTHER" id="PTHR30332">
    <property type="entry name" value="PROBABLE GENERAL SECRETION PATHWAY PROTEIN D"/>
    <property type="match status" value="1"/>
</dbReference>
<feature type="domain" description="Type II/III secretion system secretin-like" evidence="6">
    <location>
        <begin position="600"/>
        <end position="757"/>
    </location>
</feature>
<dbReference type="GO" id="GO:0015627">
    <property type="term" value="C:type II protein secretion system complex"/>
    <property type="evidence" value="ECO:0007669"/>
    <property type="project" value="TreeGrafter"/>
</dbReference>
<gene>
    <name evidence="8" type="ORF">A0O31_01237</name>
</gene>
<dbReference type="GO" id="GO:0009279">
    <property type="term" value="C:cell outer membrane"/>
    <property type="evidence" value="ECO:0007669"/>
    <property type="project" value="UniProtKB-SubCell"/>
</dbReference>
<dbReference type="GO" id="GO:0009306">
    <property type="term" value="P:protein secretion"/>
    <property type="evidence" value="ECO:0007669"/>
    <property type="project" value="InterPro"/>
</dbReference>
<dbReference type="InterPro" id="IPR038591">
    <property type="entry name" value="NolW-like_sf"/>
</dbReference>
<comment type="similarity">
    <text evidence="4">Belongs to the bacterial secretin family.</text>
</comment>
<evidence type="ECO:0000256" key="5">
    <source>
        <dbReference type="RuleBase" id="RU004004"/>
    </source>
</evidence>
<keyword evidence="2" id="KW-0732">Signal</keyword>
<dbReference type="STRING" id="56956.A0O31_01237"/>
<evidence type="ECO:0000256" key="1">
    <source>
        <dbReference type="ARBA" id="ARBA00004370"/>
    </source>
</evidence>
<proteinExistence type="inferred from homology"/>
<evidence type="ECO:0000259" key="7">
    <source>
        <dbReference type="Pfam" id="PF03958"/>
    </source>
</evidence>
<keyword evidence="3" id="KW-0472">Membrane</keyword>
<accession>A0A1J0LST0</accession>
<name>A0A1J0LST0_THEBO</name>